<keyword evidence="3" id="KW-0472">Membrane</keyword>
<keyword evidence="6 8" id="KW-0449">Lipoprotein</keyword>
<dbReference type="Pfam" id="PF13627">
    <property type="entry name" value="LptM_cons"/>
    <property type="match status" value="1"/>
</dbReference>
<dbReference type="Proteomes" id="UP000032352">
    <property type="component" value="Chromosome"/>
</dbReference>
<sequence length="56" mass="6210">MSMQINKKLLFGGLFSLLLLTACGNKGPLYQTPPQEEQKAETRTGEQDTATPQQEK</sequence>
<feature type="region of interest" description="Disordered" evidence="7">
    <location>
        <begin position="26"/>
        <end position="56"/>
    </location>
</feature>
<dbReference type="RefSeq" id="WP_152647166.1">
    <property type="nucleotide sequence ID" value="NZ_CP059733.1"/>
</dbReference>
<dbReference type="EMBL" id="CP059733">
    <property type="protein sequence ID" value="WDE05492.1"/>
    <property type="molecule type" value="Genomic_DNA"/>
</dbReference>
<dbReference type="NCBIfam" id="NF047847">
    <property type="entry name" value="SS_mature_LptM"/>
    <property type="match status" value="1"/>
</dbReference>
<keyword evidence="9" id="KW-1185">Reference proteome</keyword>
<keyword evidence="2" id="KW-0732">Signal</keyword>
<dbReference type="GO" id="GO:0009279">
    <property type="term" value="C:cell outer membrane"/>
    <property type="evidence" value="ECO:0007669"/>
    <property type="project" value="UniProtKB-SubCell"/>
</dbReference>
<evidence type="ECO:0000256" key="2">
    <source>
        <dbReference type="ARBA" id="ARBA00022729"/>
    </source>
</evidence>
<protein>
    <submittedName>
        <fullName evidence="8">Lipoprotein</fullName>
    </submittedName>
</protein>
<gene>
    <name evidence="8" type="ORF">SG34_000650</name>
</gene>
<comment type="subcellular location">
    <subcellularLocation>
        <location evidence="1">Cell outer membrane</location>
        <topology evidence="1">Lipid-anchor</topology>
    </subcellularLocation>
</comment>
<dbReference type="PROSITE" id="PS51257">
    <property type="entry name" value="PROKAR_LIPOPROTEIN"/>
    <property type="match status" value="1"/>
</dbReference>
<evidence type="ECO:0000256" key="3">
    <source>
        <dbReference type="ARBA" id="ARBA00023136"/>
    </source>
</evidence>
<evidence type="ECO:0000256" key="4">
    <source>
        <dbReference type="ARBA" id="ARBA00023139"/>
    </source>
</evidence>
<feature type="compositionally biased region" description="Polar residues" evidence="7">
    <location>
        <begin position="47"/>
        <end position="56"/>
    </location>
</feature>
<organism evidence="8 9">
    <name type="scientific">Thalassomonas viridans</name>
    <dbReference type="NCBI Taxonomy" id="137584"/>
    <lineage>
        <taxon>Bacteria</taxon>
        <taxon>Pseudomonadati</taxon>
        <taxon>Pseudomonadota</taxon>
        <taxon>Gammaproteobacteria</taxon>
        <taxon>Alteromonadales</taxon>
        <taxon>Colwelliaceae</taxon>
        <taxon>Thalassomonas</taxon>
    </lineage>
</organism>
<reference evidence="8 9" key="2">
    <citation type="journal article" date="2022" name="Mar. Drugs">
        <title>Bioassay-Guided Fractionation Leads to the Detection of Cholic Acid Generated by the Rare Thalassomonas sp.</title>
        <authorList>
            <person name="Pheiffer F."/>
            <person name="Schneider Y.K."/>
            <person name="Hansen E.H."/>
            <person name="Andersen J.H."/>
            <person name="Isaksson J."/>
            <person name="Busche T."/>
            <person name="R C."/>
            <person name="Kalinowski J."/>
            <person name="Zyl L.V."/>
            <person name="Trindade M."/>
        </authorList>
    </citation>
    <scope>NUCLEOTIDE SEQUENCE [LARGE SCALE GENOMIC DNA]</scope>
    <source>
        <strain evidence="8 9">XOM25</strain>
    </source>
</reference>
<proteinExistence type="predicted"/>
<keyword evidence="4" id="KW-0564">Palmitate</keyword>
<evidence type="ECO:0000256" key="1">
    <source>
        <dbReference type="ARBA" id="ARBA00004459"/>
    </source>
</evidence>
<reference evidence="8 9" key="1">
    <citation type="journal article" date="2015" name="Genome Announc.">
        <title>Draft Genome Sequences of Marine Isolates of Thalassomonas viridans and Thalassomonas actiniarum.</title>
        <authorList>
            <person name="Olonade I."/>
            <person name="van Zyl L.J."/>
            <person name="Trindade M."/>
        </authorList>
    </citation>
    <scope>NUCLEOTIDE SEQUENCE [LARGE SCALE GENOMIC DNA]</scope>
    <source>
        <strain evidence="8 9">XOM25</strain>
    </source>
</reference>
<evidence type="ECO:0000256" key="5">
    <source>
        <dbReference type="ARBA" id="ARBA00023237"/>
    </source>
</evidence>
<keyword evidence="5" id="KW-0998">Cell outer membrane</keyword>
<evidence type="ECO:0000313" key="9">
    <source>
        <dbReference type="Proteomes" id="UP000032352"/>
    </source>
</evidence>
<feature type="compositionally biased region" description="Basic and acidic residues" evidence="7">
    <location>
        <begin position="36"/>
        <end position="46"/>
    </location>
</feature>
<name>A0AAE9Z5G3_9GAMM</name>
<accession>A0AAE9Z5G3</accession>
<dbReference type="InterPro" id="IPR032831">
    <property type="entry name" value="LptM_cons"/>
</dbReference>
<evidence type="ECO:0000256" key="7">
    <source>
        <dbReference type="SAM" id="MobiDB-lite"/>
    </source>
</evidence>
<dbReference type="KEGG" id="tvd:SG34_000650"/>
<evidence type="ECO:0000256" key="6">
    <source>
        <dbReference type="ARBA" id="ARBA00023288"/>
    </source>
</evidence>
<evidence type="ECO:0000313" key="8">
    <source>
        <dbReference type="EMBL" id="WDE05492.1"/>
    </source>
</evidence>
<dbReference type="AlphaFoldDB" id="A0AAE9Z5G3"/>